<sequence>MWTILSQMKAQSKAKKLSFIDDRATRPADNSNELDEWIRIDYMVITWILNSVSKDIVDAFIYVPSARSLWLELEYRYGGSNGPMIYNLEREISSTTQGDMSVTVYFTKIKMFWDELTCLDSVPACACTAHRQIVDREASR</sequence>
<evidence type="ECO:0000313" key="1">
    <source>
        <dbReference type="EMBL" id="KAL0445222.1"/>
    </source>
</evidence>
<reference evidence="1" key="2">
    <citation type="journal article" date="2024" name="Plant">
        <title>Genomic evolution and insights into agronomic trait innovations of Sesamum species.</title>
        <authorList>
            <person name="Miao H."/>
            <person name="Wang L."/>
            <person name="Qu L."/>
            <person name="Liu H."/>
            <person name="Sun Y."/>
            <person name="Le M."/>
            <person name="Wang Q."/>
            <person name="Wei S."/>
            <person name="Zheng Y."/>
            <person name="Lin W."/>
            <person name="Duan Y."/>
            <person name="Cao H."/>
            <person name="Xiong S."/>
            <person name="Wang X."/>
            <person name="Wei L."/>
            <person name="Li C."/>
            <person name="Ma Q."/>
            <person name="Ju M."/>
            <person name="Zhao R."/>
            <person name="Li G."/>
            <person name="Mu C."/>
            <person name="Tian Q."/>
            <person name="Mei H."/>
            <person name="Zhang T."/>
            <person name="Gao T."/>
            <person name="Zhang H."/>
        </authorList>
    </citation>
    <scope>NUCLEOTIDE SEQUENCE</scope>
    <source>
        <strain evidence="1">KEN1</strain>
    </source>
</reference>
<reference evidence="1" key="1">
    <citation type="submission" date="2020-06" db="EMBL/GenBank/DDBJ databases">
        <authorList>
            <person name="Li T."/>
            <person name="Hu X."/>
            <person name="Zhang T."/>
            <person name="Song X."/>
            <person name="Zhang H."/>
            <person name="Dai N."/>
            <person name="Sheng W."/>
            <person name="Hou X."/>
            <person name="Wei L."/>
        </authorList>
    </citation>
    <scope>NUCLEOTIDE SEQUENCE</scope>
    <source>
        <strain evidence="1">KEN1</strain>
        <tissue evidence="1">Leaf</tissue>
    </source>
</reference>
<protein>
    <recommendedName>
        <fullName evidence="2">Retrotransposon gag domain-containing protein</fullName>
    </recommendedName>
</protein>
<dbReference type="EMBL" id="JACGWN010000007">
    <property type="protein sequence ID" value="KAL0445222.1"/>
    <property type="molecule type" value="Genomic_DNA"/>
</dbReference>
<organism evidence="1">
    <name type="scientific">Sesamum latifolium</name>
    <dbReference type="NCBI Taxonomy" id="2727402"/>
    <lineage>
        <taxon>Eukaryota</taxon>
        <taxon>Viridiplantae</taxon>
        <taxon>Streptophyta</taxon>
        <taxon>Embryophyta</taxon>
        <taxon>Tracheophyta</taxon>
        <taxon>Spermatophyta</taxon>
        <taxon>Magnoliopsida</taxon>
        <taxon>eudicotyledons</taxon>
        <taxon>Gunneridae</taxon>
        <taxon>Pentapetalae</taxon>
        <taxon>asterids</taxon>
        <taxon>lamiids</taxon>
        <taxon>Lamiales</taxon>
        <taxon>Pedaliaceae</taxon>
        <taxon>Sesamum</taxon>
    </lineage>
</organism>
<accession>A0AAW2WU00</accession>
<dbReference type="PANTHER" id="PTHR37610:SF40">
    <property type="entry name" value="OS01G0909600 PROTEIN"/>
    <property type="match status" value="1"/>
</dbReference>
<dbReference type="PANTHER" id="PTHR37610">
    <property type="entry name" value="CCHC-TYPE DOMAIN-CONTAINING PROTEIN"/>
    <property type="match status" value="1"/>
</dbReference>
<comment type="caution">
    <text evidence="1">The sequence shown here is derived from an EMBL/GenBank/DDBJ whole genome shotgun (WGS) entry which is preliminary data.</text>
</comment>
<proteinExistence type="predicted"/>
<gene>
    <name evidence="1" type="ORF">Slati_2244900</name>
</gene>
<name>A0AAW2WU00_9LAMI</name>
<dbReference type="AlphaFoldDB" id="A0AAW2WU00"/>
<evidence type="ECO:0008006" key="2">
    <source>
        <dbReference type="Google" id="ProtNLM"/>
    </source>
</evidence>